<dbReference type="Proteomes" id="UP000242381">
    <property type="component" value="Unassembled WGS sequence"/>
</dbReference>
<sequence>SSSLTVQSRNIWFRLLYSKIPSCSTLHQPLPTVFYSDKCILCLSSVEDIPHFVFNCPNKQFIWTTIWEQHFD</sequence>
<accession>A0A1X0RLT0</accession>
<reference evidence="1 2" key="1">
    <citation type="journal article" date="2016" name="Proc. Natl. Acad. Sci. U.S.A.">
        <title>Lipid metabolic changes in an early divergent fungus govern the establishment of a mutualistic symbiosis with endobacteria.</title>
        <authorList>
            <person name="Lastovetsky O.A."/>
            <person name="Gaspar M.L."/>
            <person name="Mondo S.J."/>
            <person name="LaButti K.M."/>
            <person name="Sandor L."/>
            <person name="Grigoriev I.V."/>
            <person name="Henry S.A."/>
            <person name="Pawlowska T.E."/>
        </authorList>
    </citation>
    <scope>NUCLEOTIDE SEQUENCE [LARGE SCALE GENOMIC DNA]</scope>
    <source>
        <strain evidence="1 2">ATCC 11559</strain>
    </source>
</reference>
<dbReference type="AlphaFoldDB" id="A0A1X0RLT0"/>
<name>A0A1X0RLT0_RHIZD</name>
<dbReference type="EMBL" id="KV921579">
    <property type="protein sequence ID" value="ORE12982.1"/>
    <property type="molecule type" value="Genomic_DNA"/>
</dbReference>
<protein>
    <recommendedName>
        <fullName evidence="3">Reverse transcriptase zinc-binding domain-containing protein</fullName>
    </recommendedName>
</protein>
<dbReference type="VEuPathDB" id="FungiDB:BCV72DRAFT_284333"/>
<evidence type="ECO:0000313" key="2">
    <source>
        <dbReference type="Proteomes" id="UP000242381"/>
    </source>
</evidence>
<evidence type="ECO:0008006" key="3">
    <source>
        <dbReference type="Google" id="ProtNLM"/>
    </source>
</evidence>
<gene>
    <name evidence="1" type="ORF">BCV71DRAFT_144992</name>
</gene>
<evidence type="ECO:0000313" key="1">
    <source>
        <dbReference type="EMBL" id="ORE12982.1"/>
    </source>
</evidence>
<feature type="non-terminal residue" evidence="1">
    <location>
        <position position="1"/>
    </location>
</feature>
<feature type="non-terminal residue" evidence="1">
    <location>
        <position position="72"/>
    </location>
</feature>
<proteinExistence type="predicted"/>
<organism evidence="1 2">
    <name type="scientific">Rhizopus microsporus</name>
    <dbReference type="NCBI Taxonomy" id="58291"/>
    <lineage>
        <taxon>Eukaryota</taxon>
        <taxon>Fungi</taxon>
        <taxon>Fungi incertae sedis</taxon>
        <taxon>Mucoromycota</taxon>
        <taxon>Mucoromycotina</taxon>
        <taxon>Mucoromycetes</taxon>
        <taxon>Mucorales</taxon>
        <taxon>Mucorineae</taxon>
        <taxon>Rhizopodaceae</taxon>
        <taxon>Rhizopus</taxon>
    </lineage>
</organism>